<name>A0A5N6JWJ2_MONLA</name>
<sequence>MRSLGLRTMMMKDEMVKGLKSALMGYQPLMFGVIASFLDYRDQANLREAGFGEKDVDEDAGMVEAQWRGLDL</sequence>
<reference evidence="1 2" key="1">
    <citation type="submission" date="2019-06" db="EMBL/GenBank/DDBJ databases">
        <title>Genome Sequence of the Brown Rot Fungal Pathogen Monilinia laxa.</title>
        <authorList>
            <person name="De Miccolis Angelini R.M."/>
            <person name="Landi L."/>
            <person name="Abate D."/>
            <person name="Pollastro S."/>
            <person name="Romanazzi G."/>
            <person name="Faretra F."/>
        </authorList>
    </citation>
    <scope>NUCLEOTIDE SEQUENCE [LARGE SCALE GENOMIC DNA]</scope>
    <source>
        <strain evidence="1 2">Mlax316</strain>
    </source>
</reference>
<keyword evidence="2" id="KW-1185">Reference proteome</keyword>
<proteinExistence type="predicted"/>
<gene>
    <name evidence="1" type="ORF">EYC80_007640</name>
</gene>
<dbReference type="AlphaFoldDB" id="A0A5N6JWJ2"/>
<protein>
    <submittedName>
        <fullName evidence="1">Uncharacterized protein</fullName>
    </submittedName>
</protein>
<dbReference type="Proteomes" id="UP000326757">
    <property type="component" value="Unassembled WGS sequence"/>
</dbReference>
<accession>A0A5N6JWJ2</accession>
<comment type="caution">
    <text evidence="1">The sequence shown here is derived from an EMBL/GenBank/DDBJ whole genome shotgun (WGS) entry which is preliminary data.</text>
</comment>
<organism evidence="1 2">
    <name type="scientific">Monilinia laxa</name>
    <name type="common">Brown rot fungus</name>
    <name type="synonym">Sclerotinia laxa</name>
    <dbReference type="NCBI Taxonomy" id="61186"/>
    <lineage>
        <taxon>Eukaryota</taxon>
        <taxon>Fungi</taxon>
        <taxon>Dikarya</taxon>
        <taxon>Ascomycota</taxon>
        <taxon>Pezizomycotina</taxon>
        <taxon>Leotiomycetes</taxon>
        <taxon>Helotiales</taxon>
        <taxon>Sclerotiniaceae</taxon>
        <taxon>Monilinia</taxon>
    </lineage>
</organism>
<dbReference type="EMBL" id="VIGI01000012">
    <property type="protein sequence ID" value="KAB8293314.1"/>
    <property type="molecule type" value="Genomic_DNA"/>
</dbReference>
<evidence type="ECO:0000313" key="2">
    <source>
        <dbReference type="Proteomes" id="UP000326757"/>
    </source>
</evidence>
<evidence type="ECO:0000313" key="1">
    <source>
        <dbReference type="EMBL" id="KAB8293314.1"/>
    </source>
</evidence>